<gene>
    <name evidence="1" type="ORF">GA0061101_101104</name>
</gene>
<sequence length="44" mass="5431">MIRMLEDWCPYYSGFFLYYPSRRQLPTALRAFVDFVRNGDVYWS</sequence>
<evidence type="ECO:0000313" key="2">
    <source>
        <dbReference type="Proteomes" id="UP000199205"/>
    </source>
</evidence>
<protein>
    <recommendedName>
        <fullName evidence="3">LysR family transcriptional regulator</fullName>
    </recommendedName>
</protein>
<organism evidence="1 2">
    <name type="scientific">Rhizobium lusitanum</name>
    <dbReference type="NCBI Taxonomy" id="293958"/>
    <lineage>
        <taxon>Bacteria</taxon>
        <taxon>Pseudomonadati</taxon>
        <taxon>Pseudomonadota</taxon>
        <taxon>Alphaproteobacteria</taxon>
        <taxon>Hyphomicrobiales</taxon>
        <taxon>Rhizobiaceae</taxon>
        <taxon>Rhizobium/Agrobacterium group</taxon>
        <taxon>Rhizobium</taxon>
    </lineage>
</organism>
<accession>A0A1C3TWI9</accession>
<dbReference type="SUPFAM" id="SSF53850">
    <property type="entry name" value="Periplasmic binding protein-like II"/>
    <property type="match status" value="1"/>
</dbReference>
<evidence type="ECO:0000313" key="1">
    <source>
        <dbReference type="EMBL" id="SCB07581.1"/>
    </source>
</evidence>
<proteinExistence type="predicted"/>
<reference evidence="1 2" key="1">
    <citation type="submission" date="2016-08" db="EMBL/GenBank/DDBJ databases">
        <authorList>
            <person name="Seilhamer J.J."/>
        </authorList>
    </citation>
    <scope>NUCLEOTIDE SEQUENCE [LARGE SCALE GENOMIC DNA]</scope>
    <source>
        <strain evidence="1 2">P1-7</strain>
    </source>
</reference>
<dbReference type="EMBL" id="FMAF01000001">
    <property type="protein sequence ID" value="SCB07581.1"/>
    <property type="molecule type" value="Genomic_DNA"/>
</dbReference>
<dbReference type="RefSeq" id="WP_280951366.1">
    <property type="nucleotide sequence ID" value="NZ_FMAF01000001.1"/>
</dbReference>
<dbReference type="Proteomes" id="UP000199205">
    <property type="component" value="Unassembled WGS sequence"/>
</dbReference>
<name>A0A1C3TWI9_9HYPH</name>
<dbReference type="Gene3D" id="3.40.190.290">
    <property type="match status" value="1"/>
</dbReference>
<evidence type="ECO:0008006" key="3">
    <source>
        <dbReference type="Google" id="ProtNLM"/>
    </source>
</evidence>
<dbReference type="AlphaFoldDB" id="A0A1C3TWI9"/>